<reference evidence="2" key="2">
    <citation type="journal article" date="2015" name="Data Brief">
        <title>Shoot transcriptome of the giant reed, Arundo donax.</title>
        <authorList>
            <person name="Barrero R.A."/>
            <person name="Guerrero F.D."/>
            <person name="Moolhuijzen P."/>
            <person name="Goolsby J.A."/>
            <person name="Tidwell J."/>
            <person name="Bellgard S.E."/>
            <person name="Bellgard M.I."/>
        </authorList>
    </citation>
    <scope>NUCLEOTIDE SEQUENCE</scope>
    <source>
        <tissue evidence="2">Shoot tissue taken approximately 20 cm above the soil surface</tissue>
    </source>
</reference>
<proteinExistence type="predicted"/>
<evidence type="ECO:0000313" key="2">
    <source>
        <dbReference type="EMBL" id="JAD90279.1"/>
    </source>
</evidence>
<organism evidence="2">
    <name type="scientific">Arundo donax</name>
    <name type="common">Giant reed</name>
    <name type="synonym">Donax arundinaceus</name>
    <dbReference type="NCBI Taxonomy" id="35708"/>
    <lineage>
        <taxon>Eukaryota</taxon>
        <taxon>Viridiplantae</taxon>
        <taxon>Streptophyta</taxon>
        <taxon>Embryophyta</taxon>
        <taxon>Tracheophyta</taxon>
        <taxon>Spermatophyta</taxon>
        <taxon>Magnoliopsida</taxon>
        <taxon>Liliopsida</taxon>
        <taxon>Poales</taxon>
        <taxon>Poaceae</taxon>
        <taxon>PACMAD clade</taxon>
        <taxon>Arundinoideae</taxon>
        <taxon>Arundineae</taxon>
        <taxon>Arundo</taxon>
    </lineage>
</organism>
<feature type="chain" id="PRO_5002045040" evidence="1">
    <location>
        <begin position="20"/>
        <end position="39"/>
    </location>
</feature>
<dbReference type="AlphaFoldDB" id="A0A0A9DNY1"/>
<sequence>MTNLLLLASLMFLHDFSISDQNFHGFVRYVHEVEAENNI</sequence>
<dbReference type="EMBL" id="GBRH01207616">
    <property type="protein sequence ID" value="JAD90279.1"/>
    <property type="molecule type" value="Transcribed_RNA"/>
</dbReference>
<keyword evidence="1" id="KW-0732">Signal</keyword>
<name>A0A0A9DNY1_ARUDO</name>
<evidence type="ECO:0000256" key="1">
    <source>
        <dbReference type="SAM" id="SignalP"/>
    </source>
</evidence>
<reference evidence="2" key="1">
    <citation type="submission" date="2014-09" db="EMBL/GenBank/DDBJ databases">
        <authorList>
            <person name="Magalhaes I.L.F."/>
            <person name="Oliveira U."/>
            <person name="Santos F.R."/>
            <person name="Vidigal T.H.D.A."/>
            <person name="Brescovit A.D."/>
            <person name="Santos A.J."/>
        </authorList>
    </citation>
    <scope>NUCLEOTIDE SEQUENCE</scope>
    <source>
        <tissue evidence="2">Shoot tissue taken approximately 20 cm above the soil surface</tissue>
    </source>
</reference>
<accession>A0A0A9DNY1</accession>
<feature type="signal peptide" evidence="1">
    <location>
        <begin position="1"/>
        <end position="19"/>
    </location>
</feature>
<protein>
    <submittedName>
        <fullName evidence="2">Uncharacterized protein</fullName>
    </submittedName>
</protein>